<keyword evidence="5 11" id="KW-0547">Nucleotide-binding</keyword>
<dbReference type="AlphaFoldDB" id="A0A077WIS4"/>
<evidence type="ECO:0000256" key="12">
    <source>
        <dbReference type="PIRSR" id="PIRSR630616-3"/>
    </source>
</evidence>
<evidence type="ECO:0000256" key="7">
    <source>
        <dbReference type="ARBA" id="ARBA00022840"/>
    </source>
</evidence>
<dbReference type="InterPro" id="IPR011009">
    <property type="entry name" value="Kinase-like_dom_sf"/>
</dbReference>
<feature type="domain" description="Protein kinase" evidence="17">
    <location>
        <begin position="81"/>
        <end position="333"/>
    </location>
</feature>
<dbReference type="GO" id="GO:0032465">
    <property type="term" value="P:regulation of cytokinesis"/>
    <property type="evidence" value="ECO:0007669"/>
    <property type="project" value="UniProtKB-ARBA"/>
</dbReference>
<feature type="binding site" evidence="11">
    <location>
        <begin position="208"/>
        <end position="209"/>
    </location>
    <ligand>
        <name>ATP</name>
        <dbReference type="ChEBI" id="CHEBI:30616"/>
    </ligand>
</feature>
<dbReference type="PROSITE" id="PS00107">
    <property type="entry name" value="PROTEIN_KINASE_ATP"/>
    <property type="match status" value="1"/>
</dbReference>
<dbReference type="EMBL" id="LK023323">
    <property type="protein sequence ID" value="CDS07039.1"/>
    <property type="molecule type" value="Genomic_DNA"/>
</dbReference>
<proteinExistence type="inferred from homology"/>
<dbReference type="GO" id="GO:0008608">
    <property type="term" value="P:attachment of spindle microtubules to kinetochore"/>
    <property type="evidence" value="ECO:0007669"/>
    <property type="project" value="UniProtKB-ARBA"/>
</dbReference>
<dbReference type="Pfam" id="PF00069">
    <property type="entry name" value="Pkinase"/>
    <property type="match status" value="1"/>
</dbReference>
<dbReference type="InterPro" id="IPR008271">
    <property type="entry name" value="Ser/Thr_kinase_AS"/>
</dbReference>
<dbReference type="SUPFAM" id="SSF56112">
    <property type="entry name" value="Protein kinase-like (PK-like)"/>
    <property type="match status" value="1"/>
</dbReference>
<protein>
    <recommendedName>
        <fullName evidence="2 15">Aurora kinase</fullName>
        <ecNumber evidence="1 15">2.7.11.1</ecNumber>
    </recommendedName>
</protein>
<evidence type="ECO:0000256" key="11">
    <source>
        <dbReference type="PIRSR" id="PIRSR630616-2"/>
    </source>
</evidence>
<organism evidence="18">
    <name type="scientific">Lichtheimia ramosa</name>
    <dbReference type="NCBI Taxonomy" id="688394"/>
    <lineage>
        <taxon>Eukaryota</taxon>
        <taxon>Fungi</taxon>
        <taxon>Fungi incertae sedis</taxon>
        <taxon>Mucoromycota</taxon>
        <taxon>Mucoromycotina</taxon>
        <taxon>Mucoromycetes</taxon>
        <taxon>Mucorales</taxon>
        <taxon>Lichtheimiaceae</taxon>
        <taxon>Lichtheimia</taxon>
    </lineage>
</organism>
<sequence>MTSVPKDGMSQQPFRTFDSNQSSNLNPSSNSNEGTALPTSHHNTDKLFDSRPIKSKKRILVKPNRGSRLTQEYKQWSLRDFEIGKALGEGKFGRVYLAREKQSGFIVALKVLYKKELAVHGVERQLRREVEIQGNLRHPNILRLYGYFHDEDRIFLILEFAAKGELYKELQKKSRIPEPLAAQYIAQMANALLYLHSKRVIHRDIKPENLLLGMKGELKIGDFGWSVRTGVTDRRSTLCGTLDYLPPEMVEGRVHNEKVDLWSLGVLLYEMICGTPPFEEPEGYQATYRRIVNVDLHIPSFVSADAADLIRKLLVYKSAERMPLRNVIMHPFIEKYKK</sequence>
<evidence type="ECO:0000256" key="4">
    <source>
        <dbReference type="ARBA" id="ARBA00022679"/>
    </source>
</evidence>
<keyword evidence="6 15" id="KW-0418">Kinase</keyword>
<feature type="region of interest" description="Disordered" evidence="16">
    <location>
        <begin position="1"/>
        <end position="49"/>
    </location>
</feature>
<evidence type="ECO:0000256" key="1">
    <source>
        <dbReference type="ARBA" id="ARBA00012513"/>
    </source>
</evidence>
<feature type="cross-link" description="Glycyl lysine isopeptide (Lys-Gly) (interchain with G-Cter in SUMO2)" evidence="12">
    <location>
        <position position="206"/>
    </location>
</feature>
<evidence type="ECO:0000256" key="16">
    <source>
        <dbReference type="SAM" id="MobiDB-lite"/>
    </source>
</evidence>
<dbReference type="GO" id="GO:0090266">
    <property type="term" value="P:regulation of mitotic cell cycle spindle assembly checkpoint"/>
    <property type="evidence" value="ECO:0007669"/>
    <property type="project" value="UniProtKB-ARBA"/>
</dbReference>
<feature type="binding site" evidence="11">
    <location>
        <position position="222"/>
    </location>
    <ligand>
        <name>ATP</name>
        <dbReference type="ChEBI" id="CHEBI:30616"/>
    </ligand>
</feature>
<dbReference type="GO" id="GO:0032133">
    <property type="term" value="C:chromosome passenger complex"/>
    <property type="evidence" value="ECO:0007669"/>
    <property type="project" value="UniProtKB-ARBA"/>
</dbReference>
<evidence type="ECO:0000313" key="18">
    <source>
        <dbReference type="EMBL" id="CDS07039.1"/>
    </source>
</evidence>
<dbReference type="GO" id="GO:0004674">
    <property type="term" value="F:protein serine/threonine kinase activity"/>
    <property type="evidence" value="ECO:0007669"/>
    <property type="project" value="UniProtKB-KW"/>
</dbReference>
<evidence type="ECO:0000256" key="2">
    <source>
        <dbReference type="ARBA" id="ARBA00021157"/>
    </source>
</evidence>
<evidence type="ECO:0000259" key="17">
    <source>
        <dbReference type="PROSITE" id="PS50011"/>
    </source>
</evidence>
<dbReference type="GO" id="GO:0072479">
    <property type="term" value="P:response to mitotic cell cycle spindle assembly checkpoint signaling"/>
    <property type="evidence" value="ECO:0007669"/>
    <property type="project" value="UniProtKB-ARBA"/>
</dbReference>
<dbReference type="GO" id="GO:1902115">
    <property type="term" value="P:regulation of organelle assembly"/>
    <property type="evidence" value="ECO:0007669"/>
    <property type="project" value="UniProtKB-ARBA"/>
</dbReference>
<dbReference type="FunFam" id="1.10.510.10:FF:000235">
    <property type="entry name" value="Serine/threonine-protein kinase ark1"/>
    <property type="match status" value="1"/>
</dbReference>
<evidence type="ECO:0000256" key="3">
    <source>
        <dbReference type="ARBA" id="ARBA00022527"/>
    </source>
</evidence>
<dbReference type="GO" id="GO:0000776">
    <property type="term" value="C:kinetochore"/>
    <property type="evidence" value="ECO:0007669"/>
    <property type="project" value="UniProtKB-ARBA"/>
</dbReference>
<dbReference type="InterPro" id="IPR030616">
    <property type="entry name" value="Aur-like"/>
</dbReference>
<feature type="compositionally biased region" description="Polar residues" evidence="16">
    <location>
        <begin position="1"/>
        <end position="18"/>
    </location>
</feature>
<evidence type="ECO:0000256" key="6">
    <source>
        <dbReference type="ARBA" id="ARBA00022777"/>
    </source>
</evidence>
<evidence type="ECO:0000256" key="9">
    <source>
        <dbReference type="ARBA" id="ARBA00048679"/>
    </source>
</evidence>
<dbReference type="PROSITE" id="PS50011">
    <property type="entry name" value="PROTEIN_KINASE_DOM"/>
    <property type="match status" value="1"/>
</dbReference>
<dbReference type="PROSITE" id="PS00108">
    <property type="entry name" value="PROTEIN_KINASE_ST"/>
    <property type="match status" value="1"/>
</dbReference>
<gene>
    <name evidence="18" type="ORF">LRAMOSA09562</name>
</gene>
<feature type="active site" description="Proton acceptor" evidence="10">
    <location>
        <position position="204"/>
    </location>
</feature>
<accession>A0A077WIS4</accession>
<dbReference type="GO" id="GO:0005524">
    <property type="term" value="F:ATP binding"/>
    <property type="evidence" value="ECO:0007669"/>
    <property type="project" value="UniProtKB-UniRule"/>
</dbReference>
<dbReference type="Gene3D" id="1.10.510.10">
    <property type="entry name" value="Transferase(Phosphotransferase) domain 1"/>
    <property type="match status" value="1"/>
</dbReference>
<dbReference type="OrthoDB" id="377346at2759"/>
<evidence type="ECO:0000256" key="10">
    <source>
        <dbReference type="PIRSR" id="PIRSR630616-1"/>
    </source>
</evidence>
<dbReference type="InterPro" id="IPR017441">
    <property type="entry name" value="Protein_kinase_ATP_BS"/>
</dbReference>
<keyword evidence="4 15" id="KW-0808">Transferase</keyword>
<evidence type="ECO:0000256" key="14">
    <source>
        <dbReference type="RuleBase" id="RU000304"/>
    </source>
</evidence>
<keyword evidence="7 11" id="KW-0067">ATP-binding</keyword>
<dbReference type="GO" id="GO:0051233">
    <property type="term" value="C:spindle midzone"/>
    <property type="evidence" value="ECO:0007669"/>
    <property type="project" value="UniProtKB-ARBA"/>
</dbReference>
<dbReference type="EC" id="2.7.11.1" evidence="1 15"/>
<comment type="catalytic activity">
    <reaction evidence="8 15">
        <text>L-threonyl-[protein] + ATP = O-phospho-L-threonyl-[protein] + ADP + H(+)</text>
        <dbReference type="Rhea" id="RHEA:46608"/>
        <dbReference type="Rhea" id="RHEA-COMP:11060"/>
        <dbReference type="Rhea" id="RHEA-COMP:11605"/>
        <dbReference type="ChEBI" id="CHEBI:15378"/>
        <dbReference type="ChEBI" id="CHEBI:30013"/>
        <dbReference type="ChEBI" id="CHEBI:30616"/>
        <dbReference type="ChEBI" id="CHEBI:61977"/>
        <dbReference type="ChEBI" id="CHEBI:456216"/>
        <dbReference type="EC" id="2.7.11.1"/>
    </reaction>
</comment>
<dbReference type="CDD" id="cd14007">
    <property type="entry name" value="STKc_Aurora"/>
    <property type="match status" value="1"/>
</dbReference>
<evidence type="ECO:0000256" key="15">
    <source>
        <dbReference type="RuleBase" id="RU367134"/>
    </source>
</evidence>
<evidence type="ECO:0000256" key="8">
    <source>
        <dbReference type="ARBA" id="ARBA00047899"/>
    </source>
</evidence>
<reference evidence="18" key="1">
    <citation type="journal article" date="2014" name="Genome Announc.">
        <title>De novo whole-genome sequence and genome annotation of Lichtheimia ramosa.</title>
        <authorList>
            <person name="Linde J."/>
            <person name="Schwartze V."/>
            <person name="Binder U."/>
            <person name="Lass-Florl C."/>
            <person name="Voigt K."/>
            <person name="Horn F."/>
        </authorList>
    </citation>
    <scope>NUCLEOTIDE SEQUENCE</scope>
    <source>
        <strain evidence="18">JMRC FSU:6197</strain>
    </source>
</reference>
<dbReference type="PANTHER" id="PTHR24350">
    <property type="entry name" value="SERINE/THREONINE-PROTEIN KINASE IAL-RELATED"/>
    <property type="match status" value="1"/>
</dbReference>
<dbReference type="InterPro" id="IPR000719">
    <property type="entry name" value="Prot_kinase_dom"/>
</dbReference>
<dbReference type="GO" id="GO:0044779">
    <property type="term" value="P:meiotic spindle checkpoint signaling"/>
    <property type="evidence" value="ECO:0007669"/>
    <property type="project" value="UniProtKB-ARBA"/>
</dbReference>
<dbReference type="FunFam" id="3.30.200.20:FF:000042">
    <property type="entry name" value="Aurora kinase A"/>
    <property type="match status" value="1"/>
</dbReference>
<keyword evidence="3 14" id="KW-0723">Serine/threonine-protein kinase</keyword>
<evidence type="ECO:0000256" key="13">
    <source>
        <dbReference type="PROSITE-ProRule" id="PRU10141"/>
    </source>
</evidence>
<feature type="binding site" evidence="11">
    <location>
        <begin position="159"/>
        <end position="161"/>
    </location>
    <ligand>
        <name>ATP</name>
        <dbReference type="ChEBI" id="CHEBI:30616"/>
    </ligand>
</feature>
<evidence type="ECO:0000256" key="5">
    <source>
        <dbReference type="ARBA" id="ARBA00022741"/>
    </source>
</evidence>
<feature type="binding site" evidence="11 13">
    <location>
        <position position="110"/>
    </location>
    <ligand>
        <name>ATP</name>
        <dbReference type="ChEBI" id="CHEBI:30616"/>
    </ligand>
</feature>
<feature type="compositionally biased region" description="Low complexity" evidence="16">
    <location>
        <begin position="19"/>
        <end position="32"/>
    </location>
</feature>
<comment type="similarity">
    <text evidence="15">Belongs to the protein kinase superfamily. Ser/Thr protein kinase family. Aurora subfamily.</text>
</comment>
<name>A0A077WIS4_9FUNG</name>
<dbReference type="SMART" id="SM00220">
    <property type="entry name" value="S_TKc"/>
    <property type="match status" value="1"/>
</dbReference>
<feature type="binding site" evidence="11">
    <location>
        <position position="91"/>
    </location>
    <ligand>
        <name>ATP</name>
        <dbReference type="ChEBI" id="CHEBI:30616"/>
    </ligand>
</feature>
<dbReference type="GO" id="GO:0045143">
    <property type="term" value="P:homologous chromosome segregation"/>
    <property type="evidence" value="ECO:0007669"/>
    <property type="project" value="UniProtKB-ARBA"/>
</dbReference>
<comment type="catalytic activity">
    <reaction evidence="9 15">
        <text>L-seryl-[protein] + ATP = O-phospho-L-seryl-[protein] + ADP + H(+)</text>
        <dbReference type="Rhea" id="RHEA:17989"/>
        <dbReference type="Rhea" id="RHEA-COMP:9863"/>
        <dbReference type="Rhea" id="RHEA-COMP:11604"/>
        <dbReference type="ChEBI" id="CHEBI:15378"/>
        <dbReference type="ChEBI" id="CHEBI:29999"/>
        <dbReference type="ChEBI" id="CHEBI:30616"/>
        <dbReference type="ChEBI" id="CHEBI:83421"/>
        <dbReference type="ChEBI" id="CHEBI:456216"/>
        <dbReference type="EC" id="2.7.11.1"/>
    </reaction>
</comment>